<gene>
    <name evidence="2" type="ORF">DNF11_1824</name>
</gene>
<feature type="compositionally biased region" description="Basic residues" evidence="1">
    <location>
        <begin position="13"/>
        <end position="26"/>
    </location>
</feature>
<feature type="compositionally biased region" description="Basic and acidic residues" evidence="1">
    <location>
        <begin position="27"/>
        <end position="41"/>
    </location>
</feature>
<protein>
    <submittedName>
        <fullName evidence="2">Uncharacterized protein</fullName>
    </submittedName>
</protein>
<evidence type="ECO:0000256" key="1">
    <source>
        <dbReference type="SAM" id="MobiDB-lite"/>
    </source>
</evidence>
<evidence type="ECO:0000313" key="3">
    <source>
        <dbReference type="Proteomes" id="UP000269793"/>
    </source>
</evidence>
<reference evidence="2 3" key="1">
    <citation type="submission" date="2018-10" db="EMBL/GenBank/DDBJ databases">
        <title>Complete genome sequence of Malassezia restricta CBS 7877.</title>
        <authorList>
            <person name="Morand S.C."/>
            <person name="Bertignac M."/>
            <person name="Iltis A."/>
            <person name="Kolder I."/>
            <person name="Pirovano W."/>
            <person name="Jourdain R."/>
            <person name="Clavaud C."/>
        </authorList>
    </citation>
    <scope>NUCLEOTIDE SEQUENCE [LARGE SCALE GENOMIC DNA]</scope>
    <source>
        <strain evidence="2 3">CBS 7877</strain>
    </source>
</reference>
<evidence type="ECO:0000313" key="2">
    <source>
        <dbReference type="EMBL" id="AYO42774.1"/>
    </source>
</evidence>
<proteinExistence type="predicted"/>
<dbReference type="EMBL" id="CP033150">
    <property type="protein sequence ID" value="AYO42774.1"/>
    <property type="molecule type" value="Genomic_DNA"/>
</dbReference>
<feature type="region of interest" description="Disordered" evidence="1">
    <location>
        <begin position="364"/>
        <end position="384"/>
    </location>
</feature>
<dbReference type="OrthoDB" id="10255630at2759"/>
<name>A0A3G2S440_MALR7</name>
<feature type="region of interest" description="Disordered" evidence="1">
    <location>
        <begin position="498"/>
        <end position="564"/>
    </location>
</feature>
<keyword evidence="3" id="KW-1185">Reference proteome</keyword>
<sequence>MDERAIKAERARKQLYKHREALRRKRESALLDADAHPKEAQTEPEQPAAPPAPAPLDKTDTAGAEDAVPREASDTADLFSADVSEPRKEADTAALFAVDDAASRPEAPSDVPATEPAHFASELWSTDAQTDAFDFEPGVETNMEQLAAPSYSTAEPATGLFDATAQPQTTTNLYAPFPQRAKSMDNYAESFEASVFERDEDQAAASLFPSQEPDASGTPATMFDYAPDEVYEHDAVDDVYDYGAYAEEYPQAYVSEHDHPEAYLDDTENPHELPLEEKDAHQTLYPEERETSQGCLDIDTHQAYPEHQDTYEQHFDSYADDEQDAHPEYYEHDTSYDDTLDASVRSIQEVDVLEPIPEIQETRYSLDEAKPPGSDTTEAPAESSELLASQEYDAVDGVQNLSLLNEPPSSENEPLAVEDAADELRAQLTALQADHEALLSAHAALTTEHEQLQRYVSHNLEEQVSQLQRELAASRAMEAEYKKTLSVLEEERRQLQEQLQVAKTSIPDSGRSSRDRMHKRSATTSATAPRLPPLSQQEPHVMLPRRQPTNMPRMRPNPDMTPNQQHRRQMSLSMLRARLAGDADDETFAPSLPTRKLSIVHDEKQASSSVQRSVSMAHTQSHQFSQDDALLFCGSCKGDLLIV</sequence>
<dbReference type="Proteomes" id="UP000269793">
    <property type="component" value="Chromosome III"/>
</dbReference>
<feature type="compositionally biased region" description="Basic and acidic residues" evidence="1">
    <location>
        <begin position="1"/>
        <end position="12"/>
    </location>
</feature>
<organism evidence="2 3">
    <name type="scientific">Malassezia restricta (strain ATCC 96810 / NBRC 103918 / CBS 7877)</name>
    <name type="common">Seborrheic dermatitis infection agent</name>
    <dbReference type="NCBI Taxonomy" id="425264"/>
    <lineage>
        <taxon>Eukaryota</taxon>
        <taxon>Fungi</taxon>
        <taxon>Dikarya</taxon>
        <taxon>Basidiomycota</taxon>
        <taxon>Ustilaginomycotina</taxon>
        <taxon>Malasseziomycetes</taxon>
        <taxon>Malasseziales</taxon>
        <taxon>Malasseziaceae</taxon>
        <taxon>Malassezia</taxon>
    </lineage>
</organism>
<dbReference type="AlphaFoldDB" id="A0A3G2S440"/>
<accession>A0A3G2S440</accession>
<dbReference type="VEuPathDB" id="FungiDB:DNF11_1824"/>
<dbReference type="STRING" id="425264.A0A3G2S440"/>
<feature type="region of interest" description="Disordered" evidence="1">
    <location>
        <begin position="1"/>
        <end position="118"/>
    </location>
</feature>